<protein>
    <submittedName>
        <fullName evidence="1">Uncharacterized protein</fullName>
    </submittedName>
</protein>
<name>A0ABM8VCN6_9BACL</name>
<keyword evidence="2" id="KW-1185">Reference proteome</keyword>
<organism evidence="1 2">
    <name type="scientific">Paenibacillus allorhizosphaerae</name>
    <dbReference type="NCBI Taxonomy" id="2849866"/>
    <lineage>
        <taxon>Bacteria</taxon>
        <taxon>Bacillati</taxon>
        <taxon>Bacillota</taxon>
        <taxon>Bacilli</taxon>
        <taxon>Bacillales</taxon>
        <taxon>Paenibacillaceae</taxon>
        <taxon>Paenibacillus</taxon>
    </lineage>
</organism>
<dbReference type="Proteomes" id="UP000730618">
    <property type="component" value="Unassembled WGS sequence"/>
</dbReference>
<gene>
    <name evidence="1" type="ORF">PAECIP111802_01055</name>
</gene>
<reference evidence="1 2" key="1">
    <citation type="submission" date="2021-06" db="EMBL/GenBank/DDBJ databases">
        <authorList>
            <person name="Criscuolo A."/>
        </authorList>
    </citation>
    <scope>NUCLEOTIDE SEQUENCE [LARGE SCALE GENOMIC DNA]</scope>
    <source>
        <strain evidence="2">CIP 111802</strain>
    </source>
</reference>
<evidence type="ECO:0000313" key="1">
    <source>
        <dbReference type="EMBL" id="CAG7624355.1"/>
    </source>
</evidence>
<evidence type="ECO:0000313" key="2">
    <source>
        <dbReference type="Proteomes" id="UP000730618"/>
    </source>
</evidence>
<sequence>MNITFIFCLQNRPILYWRMVRSTQKRAQKNVLQEHGFRLRTDLYNGVRFPMFLTIFQNRNVHCMITYNRKWTDL</sequence>
<proteinExistence type="predicted"/>
<dbReference type="EMBL" id="CAJVCE010000002">
    <property type="protein sequence ID" value="CAG7624355.1"/>
    <property type="molecule type" value="Genomic_DNA"/>
</dbReference>
<accession>A0ABM8VCN6</accession>
<comment type="caution">
    <text evidence="1">The sequence shown here is derived from an EMBL/GenBank/DDBJ whole genome shotgun (WGS) entry which is preliminary data.</text>
</comment>